<accession>A0A8D0N9G7</accession>
<feature type="transmembrane region" description="Helical" evidence="1">
    <location>
        <begin position="47"/>
        <end position="75"/>
    </location>
</feature>
<dbReference type="AlphaFoldDB" id="A0A8D0N9G7"/>
<evidence type="ECO:0000313" key="2">
    <source>
        <dbReference type="Ensembl" id="ENSSSCP00015015423.1"/>
    </source>
</evidence>
<reference evidence="2" key="1">
    <citation type="submission" date="2025-08" db="UniProtKB">
        <authorList>
            <consortium name="Ensembl"/>
        </authorList>
    </citation>
    <scope>IDENTIFICATION</scope>
</reference>
<evidence type="ECO:0000256" key="1">
    <source>
        <dbReference type="SAM" id="Phobius"/>
    </source>
</evidence>
<dbReference type="Ensembl" id="ENSSSCT00015038822.1">
    <property type="protein sequence ID" value="ENSSSCP00015015423.1"/>
    <property type="gene ID" value="ENSSSCG00015029278.1"/>
</dbReference>
<protein>
    <submittedName>
        <fullName evidence="2">Uncharacterized protein</fullName>
    </submittedName>
</protein>
<name>A0A8D0N9G7_PIG</name>
<proteinExistence type="predicted"/>
<sequence length="131" mass="14844">MPRSEINGSYGNSIFSFLRKLHGGCTNLLSHQQLCKVHFSPCPLQHLLFVVFLSAILTVVRQYLTVILICIYLIINNLEHHFFYLLAICMSSLEKCLFRSSTHFLIGSFGFLILSCMSCLCILEIKPLSVA</sequence>
<feature type="transmembrane region" description="Helical" evidence="1">
    <location>
        <begin position="105"/>
        <end position="125"/>
    </location>
</feature>
<keyword evidence="1" id="KW-1133">Transmembrane helix</keyword>
<keyword evidence="1" id="KW-0472">Membrane</keyword>
<organism evidence="2 3">
    <name type="scientific">Sus scrofa</name>
    <name type="common">Pig</name>
    <dbReference type="NCBI Taxonomy" id="9823"/>
    <lineage>
        <taxon>Eukaryota</taxon>
        <taxon>Metazoa</taxon>
        <taxon>Chordata</taxon>
        <taxon>Craniata</taxon>
        <taxon>Vertebrata</taxon>
        <taxon>Euteleostomi</taxon>
        <taxon>Mammalia</taxon>
        <taxon>Eutheria</taxon>
        <taxon>Laurasiatheria</taxon>
        <taxon>Artiodactyla</taxon>
        <taxon>Suina</taxon>
        <taxon>Suidae</taxon>
        <taxon>Sus</taxon>
    </lineage>
</organism>
<dbReference type="Proteomes" id="UP000694726">
    <property type="component" value="Unplaced"/>
</dbReference>
<evidence type="ECO:0000313" key="3">
    <source>
        <dbReference type="Proteomes" id="UP000694726"/>
    </source>
</evidence>
<keyword evidence="1" id="KW-0812">Transmembrane</keyword>